<organism evidence="2 3">
    <name type="scientific">Phialemonium atrogriseum</name>
    <dbReference type="NCBI Taxonomy" id="1093897"/>
    <lineage>
        <taxon>Eukaryota</taxon>
        <taxon>Fungi</taxon>
        <taxon>Dikarya</taxon>
        <taxon>Ascomycota</taxon>
        <taxon>Pezizomycotina</taxon>
        <taxon>Sordariomycetes</taxon>
        <taxon>Sordariomycetidae</taxon>
        <taxon>Cephalothecales</taxon>
        <taxon>Cephalothecaceae</taxon>
        <taxon>Phialemonium</taxon>
    </lineage>
</organism>
<evidence type="ECO:0000313" key="2">
    <source>
        <dbReference type="EMBL" id="KAK1768150.1"/>
    </source>
</evidence>
<gene>
    <name evidence="2" type="ORF">QBC33DRAFT_45909</name>
</gene>
<dbReference type="RefSeq" id="XP_060284363.1">
    <property type="nucleotide sequence ID" value="XM_060424910.1"/>
</dbReference>
<protein>
    <recommendedName>
        <fullName evidence="4">F-box domain-containing protein</fullName>
    </recommendedName>
</protein>
<comment type="caution">
    <text evidence="2">The sequence shown here is derived from an EMBL/GenBank/DDBJ whole genome shotgun (WGS) entry which is preliminary data.</text>
</comment>
<sequence length="308" mass="33927">MADQQESIKTPSTNGKASSADGQDASMNGQEQASPTDDQAVAPPDGQDASTVVQKPKEPMALLGLPQEVRNLIWEAAVHDLPRVTGLLNTCRQITFEVMAVIFPTRRPGAKIMLDVDIPRAINDKWPLVRARSLDGRMAAPWVVNGPNDVTLPYLRETTIQDMTISLCPPQVGNSYDLYRTLVNIENMFVVLSGILISHITVEIYWMPDVTDAKPENSTGSWPLDVKVDLAVKGVPIRRTVMEVLLSPFEALWAKTDVTVAGIGESWMDNRDFMRTRSALAKAHVDNSGRAGLVKVHEEVKNFIREAS</sequence>
<dbReference type="Proteomes" id="UP001244011">
    <property type="component" value="Unassembled WGS sequence"/>
</dbReference>
<name>A0AAJ0FPH1_9PEZI</name>
<reference evidence="2" key="1">
    <citation type="submission" date="2023-06" db="EMBL/GenBank/DDBJ databases">
        <title>Genome-scale phylogeny and comparative genomics of the fungal order Sordariales.</title>
        <authorList>
            <consortium name="Lawrence Berkeley National Laboratory"/>
            <person name="Hensen N."/>
            <person name="Bonometti L."/>
            <person name="Westerberg I."/>
            <person name="Brannstrom I.O."/>
            <person name="Guillou S."/>
            <person name="Cros-Aarteil S."/>
            <person name="Calhoun S."/>
            <person name="Haridas S."/>
            <person name="Kuo A."/>
            <person name="Mondo S."/>
            <person name="Pangilinan J."/>
            <person name="Riley R."/>
            <person name="Labutti K."/>
            <person name="Andreopoulos B."/>
            <person name="Lipzen A."/>
            <person name="Chen C."/>
            <person name="Yanf M."/>
            <person name="Daum C."/>
            <person name="Ng V."/>
            <person name="Clum A."/>
            <person name="Steindorff A."/>
            <person name="Ohm R."/>
            <person name="Martin F."/>
            <person name="Silar P."/>
            <person name="Natvig D."/>
            <person name="Lalanne C."/>
            <person name="Gautier V."/>
            <person name="Ament-Velasquez S.L."/>
            <person name="Kruys A."/>
            <person name="Hutchinson M.I."/>
            <person name="Powell A.J."/>
            <person name="Barry K."/>
            <person name="Miller A.N."/>
            <person name="Grigoriev I.V."/>
            <person name="Debuchy R."/>
            <person name="Gladieux P."/>
            <person name="Thoren M.H."/>
            <person name="Johannesson H."/>
        </authorList>
    </citation>
    <scope>NUCLEOTIDE SEQUENCE</scope>
    <source>
        <strain evidence="2">8032-3</strain>
    </source>
</reference>
<feature type="region of interest" description="Disordered" evidence="1">
    <location>
        <begin position="1"/>
        <end position="52"/>
    </location>
</feature>
<evidence type="ECO:0000313" key="3">
    <source>
        <dbReference type="Proteomes" id="UP001244011"/>
    </source>
</evidence>
<dbReference type="GeneID" id="85308097"/>
<dbReference type="EMBL" id="MU839006">
    <property type="protein sequence ID" value="KAK1768150.1"/>
    <property type="molecule type" value="Genomic_DNA"/>
</dbReference>
<feature type="compositionally biased region" description="Polar residues" evidence="1">
    <location>
        <begin position="1"/>
        <end position="37"/>
    </location>
</feature>
<proteinExistence type="predicted"/>
<keyword evidence="3" id="KW-1185">Reference proteome</keyword>
<evidence type="ECO:0008006" key="4">
    <source>
        <dbReference type="Google" id="ProtNLM"/>
    </source>
</evidence>
<dbReference type="AlphaFoldDB" id="A0AAJ0FPH1"/>
<accession>A0AAJ0FPH1</accession>
<evidence type="ECO:0000256" key="1">
    <source>
        <dbReference type="SAM" id="MobiDB-lite"/>
    </source>
</evidence>